<dbReference type="InterPro" id="IPR009045">
    <property type="entry name" value="Zn_M74/Hedgehog-like"/>
</dbReference>
<evidence type="ECO:0000259" key="1">
    <source>
        <dbReference type="Pfam" id="PF08291"/>
    </source>
</evidence>
<evidence type="ECO:0000313" key="3">
    <source>
        <dbReference type="Proteomes" id="UP000241158"/>
    </source>
</evidence>
<name>A0A2P7AYS3_9HYPH</name>
<reference evidence="3" key="1">
    <citation type="submission" date="2017-11" db="EMBL/GenBank/DDBJ databases">
        <authorList>
            <person name="Kuznetsova I."/>
            <person name="Sazanova A."/>
            <person name="Chirak E."/>
            <person name="Safronova V."/>
            <person name="Willems A."/>
        </authorList>
    </citation>
    <scope>NUCLEOTIDE SEQUENCE [LARGE SCALE GENOMIC DNA]</scope>
    <source>
        <strain evidence="3">PEPV15</strain>
    </source>
</reference>
<organism evidence="2 3">
    <name type="scientific">Phyllobacterium endophyticum</name>
    <dbReference type="NCBI Taxonomy" id="1149773"/>
    <lineage>
        <taxon>Bacteria</taxon>
        <taxon>Pseudomonadati</taxon>
        <taxon>Pseudomonadota</taxon>
        <taxon>Alphaproteobacteria</taxon>
        <taxon>Hyphomicrobiales</taxon>
        <taxon>Phyllobacteriaceae</taxon>
        <taxon>Phyllobacterium</taxon>
    </lineage>
</organism>
<dbReference type="Pfam" id="PF08291">
    <property type="entry name" value="Peptidase_M15_3"/>
    <property type="match status" value="1"/>
</dbReference>
<dbReference type="Proteomes" id="UP000241158">
    <property type="component" value="Unassembled WGS sequence"/>
</dbReference>
<dbReference type="Gene3D" id="3.30.1380.10">
    <property type="match status" value="1"/>
</dbReference>
<evidence type="ECO:0000313" key="2">
    <source>
        <dbReference type="EMBL" id="PSH59370.1"/>
    </source>
</evidence>
<feature type="domain" description="Peptidase M15A C-terminal" evidence="1">
    <location>
        <begin position="115"/>
        <end position="182"/>
    </location>
</feature>
<comment type="caution">
    <text evidence="2">The sequence shown here is derived from an EMBL/GenBank/DDBJ whole genome shotgun (WGS) entry which is preliminary data.</text>
</comment>
<dbReference type="SUPFAM" id="SSF55166">
    <property type="entry name" value="Hedgehog/DD-peptidase"/>
    <property type="match status" value="1"/>
</dbReference>
<sequence length="201" mass="22230">MTWEDKQGASYNLKNLRHTKDRRMIILPLRSVAFRAKATLPALVVLALAIPADAGTLPEPSNPQVRIGAHMFGEEHAHLLKDSLFDKISPLVLAAMPRGKAYIDYKAPAKCVPERLRNVLNRVSAKYGPITVNSTVRSRSRNRSVGGREKSYHLNCQAVDFRVHAGASGLIGFLSSAKDVGGLKRYPAGYYHIDTGPRRSW</sequence>
<accession>A0A2P7AYS3</accession>
<dbReference type="EMBL" id="PGGN01000001">
    <property type="protein sequence ID" value="PSH59370.1"/>
    <property type="molecule type" value="Genomic_DNA"/>
</dbReference>
<proteinExistence type="predicted"/>
<protein>
    <recommendedName>
        <fullName evidence="1">Peptidase M15A C-terminal domain-containing protein</fullName>
    </recommendedName>
</protein>
<keyword evidence="3" id="KW-1185">Reference proteome</keyword>
<dbReference type="AlphaFoldDB" id="A0A2P7AYS3"/>
<gene>
    <name evidence="2" type="ORF">CU100_00780</name>
</gene>
<dbReference type="InterPro" id="IPR013230">
    <property type="entry name" value="Peptidase_M15A_C"/>
</dbReference>